<evidence type="ECO:0000259" key="2">
    <source>
        <dbReference type="Pfam" id="PF00326"/>
    </source>
</evidence>
<reference evidence="3" key="2">
    <citation type="submission" date="2020-09" db="EMBL/GenBank/DDBJ databases">
        <authorList>
            <person name="Sun Q."/>
            <person name="Zhou Y."/>
        </authorList>
    </citation>
    <scope>NUCLEOTIDE SEQUENCE</scope>
    <source>
        <strain evidence="3">CGMCC 1.15290</strain>
    </source>
</reference>
<dbReference type="GO" id="GO:0004252">
    <property type="term" value="F:serine-type endopeptidase activity"/>
    <property type="evidence" value="ECO:0007669"/>
    <property type="project" value="TreeGrafter"/>
</dbReference>
<evidence type="ECO:0000313" key="3">
    <source>
        <dbReference type="EMBL" id="GGH65685.1"/>
    </source>
</evidence>
<dbReference type="Pfam" id="PF00326">
    <property type="entry name" value="Peptidase_S9"/>
    <property type="match status" value="1"/>
</dbReference>
<dbReference type="Gene3D" id="3.40.50.1820">
    <property type="entry name" value="alpha/beta hydrolase"/>
    <property type="match status" value="1"/>
</dbReference>
<dbReference type="SUPFAM" id="SSF53474">
    <property type="entry name" value="alpha/beta-Hydrolases"/>
    <property type="match status" value="1"/>
</dbReference>
<dbReference type="Proteomes" id="UP000627292">
    <property type="component" value="Unassembled WGS sequence"/>
</dbReference>
<reference evidence="3" key="1">
    <citation type="journal article" date="2014" name="Int. J. Syst. Evol. Microbiol.">
        <title>Complete genome sequence of Corynebacterium casei LMG S-19264T (=DSM 44701T), isolated from a smear-ripened cheese.</title>
        <authorList>
            <consortium name="US DOE Joint Genome Institute (JGI-PGF)"/>
            <person name="Walter F."/>
            <person name="Albersmeier A."/>
            <person name="Kalinowski J."/>
            <person name="Ruckert C."/>
        </authorList>
    </citation>
    <scope>NUCLEOTIDE SEQUENCE</scope>
    <source>
        <strain evidence="3">CGMCC 1.15290</strain>
    </source>
</reference>
<keyword evidence="1" id="KW-0378">Hydrolase</keyword>
<dbReference type="RefSeq" id="WP_188951804.1">
    <property type="nucleotide sequence ID" value="NZ_BMIB01000002.1"/>
</dbReference>
<organism evidence="3 4">
    <name type="scientific">Filimonas zeae</name>
    <dbReference type="NCBI Taxonomy" id="1737353"/>
    <lineage>
        <taxon>Bacteria</taxon>
        <taxon>Pseudomonadati</taxon>
        <taxon>Bacteroidota</taxon>
        <taxon>Chitinophagia</taxon>
        <taxon>Chitinophagales</taxon>
        <taxon>Chitinophagaceae</taxon>
        <taxon>Filimonas</taxon>
    </lineage>
</organism>
<dbReference type="InterPro" id="IPR001375">
    <property type="entry name" value="Peptidase_S9_cat"/>
</dbReference>
<dbReference type="AlphaFoldDB" id="A0A917MV60"/>
<accession>A0A917MV60</accession>
<keyword evidence="4" id="KW-1185">Reference proteome</keyword>
<dbReference type="EMBL" id="BMIB01000002">
    <property type="protein sequence ID" value="GGH65685.1"/>
    <property type="molecule type" value="Genomic_DNA"/>
</dbReference>
<dbReference type="PANTHER" id="PTHR42776:SF27">
    <property type="entry name" value="DIPEPTIDYL PEPTIDASE FAMILY MEMBER 6"/>
    <property type="match status" value="1"/>
</dbReference>
<feature type="domain" description="Peptidase S9 prolyl oligopeptidase catalytic" evidence="2">
    <location>
        <begin position="692"/>
        <end position="860"/>
    </location>
</feature>
<gene>
    <name evidence="3" type="ORF">GCM10011379_19080</name>
</gene>
<sequence length="879" mass="98705">MIRYGFILFGLIAFSCGIAQRKIIDFDTIENWESVSSTAIISNNGKYIIYGIEKNNGKQLLCVKAVSSRWNKKYSGCSVKAAAFTHDSRFLIFSCGKDSVGVLQLEQDKLYYLSSVQKWEMVQKGGNENLAYISYDSVGTRSFILMDPLMKTMHRIPGVKDFWGNKGKGQVYLSFQKEDGIGWCDILSGLVQTICSGKKISSKVADGSGRKLAYTVEVDGGNLQLWLYDARINTSTLLSSLIPVFSDSAVFAGIDGFSANDSVLYIGLQKSAVDSSNSLTAASVCIWGTEDMSEPIFRYCKDLPSQRTNKSYAAMLLLHSKSCIRLAQGDTVISQPDQRNKDWFIRSVFVNEGKVTGSWSEIISGNTGEMRVLTNILPDIDANFVTISPSGRYVMYYDKTLKSHCSYDISEQVTRQVTASVNNEWGVPSEIDSSVVLVPEYSGWLGGREDKVFVGDGYDIWLLDASGKQNPMNVTRGIGRRRHYVFNITDQNSLLYAKEQPLLINAFDKSSKLFGFAFLMPGQKLDTARLILQPYFYFAAPYMDLGVMRTSFYPVKATAAAVYLVQRMTASESPNYYTTTDFVNFSLQSDVFPEKVYSWGTSELVHWLTPNGKKVQGLLYKPAGFNVNEKYPVIINYYTKQSDALHVFRRPEMMTFDVNIPWFTSRGYLILKADIDLKTGSPSESAFQCVNSAADWLCSLSFVDKNKIGLEGHSFGGYETNAIVTRTSRFAAAMSAAGISDLVSFYGGYRPGYYWSLQSDVELLSFKMGGSLWQNRDGYLDNSPILAVDKVTTPLLIIHNINDLNVPFTQGVALFMAMRRCNRKAWLLQYDSSKHLVSKGLESKDYTLRVTDFFDCYLKGRPMPRWMSSKEDAQFKRFF</sequence>
<protein>
    <recommendedName>
        <fullName evidence="2">Peptidase S9 prolyl oligopeptidase catalytic domain-containing protein</fullName>
    </recommendedName>
</protein>
<dbReference type="SUPFAM" id="SSF82171">
    <property type="entry name" value="DPP6 N-terminal domain-like"/>
    <property type="match status" value="1"/>
</dbReference>
<dbReference type="GO" id="GO:0006508">
    <property type="term" value="P:proteolysis"/>
    <property type="evidence" value="ECO:0007669"/>
    <property type="project" value="InterPro"/>
</dbReference>
<proteinExistence type="predicted"/>
<evidence type="ECO:0000313" key="4">
    <source>
        <dbReference type="Proteomes" id="UP000627292"/>
    </source>
</evidence>
<evidence type="ECO:0000256" key="1">
    <source>
        <dbReference type="ARBA" id="ARBA00022801"/>
    </source>
</evidence>
<comment type="caution">
    <text evidence="3">The sequence shown here is derived from an EMBL/GenBank/DDBJ whole genome shotgun (WGS) entry which is preliminary data.</text>
</comment>
<name>A0A917MV60_9BACT</name>
<dbReference type="PROSITE" id="PS51257">
    <property type="entry name" value="PROKAR_LIPOPROTEIN"/>
    <property type="match status" value="1"/>
</dbReference>
<dbReference type="InterPro" id="IPR029058">
    <property type="entry name" value="AB_hydrolase_fold"/>
</dbReference>
<dbReference type="PANTHER" id="PTHR42776">
    <property type="entry name" value="SERINE PEPTIDASE S9 FAMILY MEMBER"/>
    <property type="match status" value="1"/>
</dbReference>